<keyword evidence="2" id="KW-1185">Reference proteome</keyword>
<organism evidence="1 2">
    <name type="scientific">Persea americana</name>
    <name type="common">Avocado</name>
    <dbReference type="NCBI Taxonomy" id="3435"/>
    <lineage>
        <taxon>Eukaryota</taxon>
        <taxon>Viridiplantae</taxon>
        <taxon>Streptophyta</taxon>
        <taxon>Embryophyta</taxon>
        <taxon>Tracheophyta</taxon>
        <taxon>Spermatophyta</taxon>
        <taxon>Magnoliopsida</taxon>
        <taxon>Magnoliidae</taxon>
        <taxon>Laurales</taxon>
        <taxon>Lauraceae</taxon>
        <taxon>Persea</taxon>
    </lineage>
</organism>
<dbReference type="Proteomes" id="UP001234297">
    <property type="component" value="Chromosome 1"/>
</dbReference>
<evidence type="ECO:0000313" key="2">
    <source>
        <dbReference type="Proteomes" id="UP001234297"/>
    </source>
</evidence>
<sequence length="545" mass="60947">MLQRNCTSWATQIVSFVNEGHGRKGLLIFQHLHKSGLEVNEFVLSAVLKACARLQAIEEGKEAHCMMLKHGFGRDFILRRSLIDMYSKCTGIHNARLAFNELPERDVITTNGMIACLCRCGLTSEAIRLFTDMSHRDVGSWNSLISGLGQNSNGGRALCFFGKMWFQGEKADFTTIVSALAVCADLAALVNGKQIHGLVIKDGFELYIPVGNAAIDMYAKSGCMEDARLCFEKMPSKNVVSWTSLIMGYGKHGLALEALKAFDKMVLKGVVPNQVTFVGTLYACSHAGLIQEGLTNFNTMIQTYSIMPTMEHYTCMVDLFARAGRLDDALDFIGTMPIEPDVKLWTALLSSCCFYKNEQLTRSVGEKLLQFTPQDAGAYMLLSNFYGLIGDWENVARVRRLMLDRGIRKEKACTWIEINRKVHAFESGDRSHPLYKEIHNYLVVLIERMKCQGYVPNTSLVVQNVDEQTKEGILFQHSEKLAIGLGLLSTMPGSRIVIVKNLRMCIDCHAMTGFVSRIEGREIVARDASRFHHFKDGVCSCGDHW</sequence>
<proteinExistence type="predicted"/>
<comment type="caution">
    <text evidence="1">The sequence shown here is derived from an EMBL/GenBank/DDBJ whole genome shotgun (WGS) entry which is preliminary data.</text>
</comment>
<protein>
    <submittedName>
        <fullName evidence="1">Uncharacterized protein</fullName>
    </submittedName>
</protein>
<dbReference type="EMBL" id="CM056809">
    <property type="protein sequence ID" value="KAJ8647710.1"/>
    <property type="molecule type" value="Genomic_DNA"/>
</dbReference>
<evidence type="ECO:0000313" key="1">
    <source>
        <dbReference type="EMBL" id="KAJ8647710.1"/>
    </source>
</evidence>
<gene>
    <name evidence="1" type="ORF">MRB53_000733</name>
</gene>
<name>A0ACC2MPR5_PERAE</name>
<accession>A0ACC2MPR5</accession>
<reference evidence="1 2" key="1">
    <citation type="journal article" date="2022" name="Hortic Res">
        <title>A haplotype resolved chromosomal level avocado genome allows analysis of novel avocado genes.</title>
        <authorList>
            <person name="Nath O."/>
            <person name="Fletcher S.J."/>
            <person name="Hayward A."/>
            <person name="Shaw L.M."/>
            <person name="Masouleh A.K."/>
            <person name="Furtado A."/>
            <person name="Henry R.J."/>
            <person name="Mitter N."/>
        </authorList>
    </citation>
    <scope>NUCLEOTIDE SEQUENCE [LARGE SCALE GENOMIC DNA]</scope>
    <source>
        <strain evidence="2">cv. Hass</strain>
    </source>
</reference>